<dbReference type="OrthoDB" id="9807853at2"/>
<sequence length="94" mass="10532">MNINSGQFLEKQDIEHKKQDIEQENIDKTGFSSKTKKHIEQLSQTLGAAVFSRSEVLNILPLSASAASELLRKMLEIGVIEKVAGQGKGKYRFR</sequence>
<evidence type="ECO:0008006" key="4">
    <source>
        <dbReference type="Google" id="ProtNLM"/>
    </source>
</evidence>
<evidence type="ECO:0000313" key="2">
    <source>
        <dbReference type="EMBL" id="SUT94818.1"/>
    </source>
</evidence>
<dbReference type="AlphaFoldDB" id="A0A380U196"/>
<accession>A0A380U196</accession>
<feature type="compositionally biased region" description="Basic and acidic residues" evidence="1">
    <location>
        <begin position="10"/>
        <end position="27"/>
    </location>
</feature>
<reference evidence="2 3" key="1">
    <citation type="submission" date="2018-06" db="EMBL/GenBank/DDBJ databases">
        <authorList>
            <consortium name="Pathogen Informatics"/>
            <person name="Doyle S."/>
        </authorList>
    </citation>
    <scope>NUCLEOTIDE SEQUENCE [LARGE SCALE GENOMIC DNA]</scope>
    <source>
        <strain evidence="2 3">NCTC10801</strain>
    </source>
</reference>
<proteinExistence type="predicted"/>
<feature type="region of interest" description="Disordered" evidence="1">
    <location>
        <begin position="1"/>
        <end position="34"/>
    </location>
</feature>
<protein>
    <recommendedName>
        <fullName evidence="4">Transcriptional regulator</fullName>
    </recommendedName>
</protein>
<evidence type="ECO:0000256" key="1">
    <source>
        <dbReference type="SAM" id="MobiDB-lite"/>
    </source>
</evidence>
<keyword evidence="3" id="KW-1185">Reference proteome</keyword>
<gene>
    <name evidence="2" type="ORF">NCTC10801_02308</name>
</gene>
<dbReference type="EMBL" id="UFRQ01000003">
    <property type="protein sequence ID" value="SUT94818.1"/>
    <property type="molecule type" value="Genomic_DNA"/>
</dbReference>
<dbReference type="Proteomes" id="UP000254649">
    <property type="component" value="Unassembled WGS sequence"/>
</dbReference>
<name>A0A380U196_9PAST</name>
<organism evidence="2 3">
    <name type="scientific">[Actinobacillus] rossii</name>
    <dbReference type="NCBI Taxonomy" id="123820"/>
    <lineage>
        <taxon>Bacteria</taxon>
        <taxon>Pseudomonadati</taxon>
        <taxon>Pseudomonadota</taxon>
        <taxon>Gammaproteobacteria</taxon>
        <taxon>Pasteurellales</taxon>
        <taxon>Pasteurellaceae</taxon>
    </lineage>
</organism>
<evidence type="ECO:0000313" key="3">
    <source>
        <dbReference type="Proteomes" id="UP000254649"/>
    </source>
</evidence>